<dbReference type="Gene3D" id="2.70.70.10">
    <property type="entry name" value="Glucose Permease (Domain IIA)"/>
    <property type="match status" value="1"/>
</dbReference>
<keyword evidence="6" id="KW-1185">Reference proteome</keyword>
<dbReference type="Proteomes" id="UP000628736">
    <property type="component" value="Unassembled WGS sequence"/>
</dbReference>
<feature type="domain" description="M23ase beta-sheet core" evidence="4">
    <location>
        <begin position="235"/>
        <end position="329"/>
    </location>
</feature>
<dbReference type="Pfam" id="PF01551">
    <property type="entry name" value="Peptidase_M23"/>
    <property type="match status" value="1"/>
</dbReference>
<dbReference type="InterPro" id="IPR011055">
    <property type="entry name" value="Dup_hybrid_motif"/>
</dbReference>
<sequence>MYRAAHTARKNIHFSPTGAGRHSRGSSSQERTRLRQLLVCVVLFLTVFLGKGIFPAKLLQVRDDIVQLITYNIDFKAAFSKLGATIGGEGTLLDQLGEFCVEVFGGSSSSDVDPQQAGNLYDSSQSKIVLLTGGRQDPEELTQNLFSSDLPKLDISFDTEPVEQSEQPAAVEEPAVVPAAGTLLLKSDYSGKELPNNYTMDKLSLGDLETVTPVLGHLNSVYGYRDHPINGVYQFHGGVDIGGQTGDPISAFATGTVEYVGQDDSYGLYLQLDHGNGVKSFYAHCNKVCVSKGQSVAVGEKIAEVGSSGAATGPHLHLELKFNKTHLDPIYYIQVLEN</sequence>
<accession>A0A8J6JA65</accession>
<feature type="transmembrane region" description="Helical" evidence="3">
    <location>
        <begin position="34"/>
        <end position="54"/>
    </location>
</feature>
<evidence type="ECO:0000256" key="3">
    <source>
        <dbReference type="SAM" id="Phobius"/>
    </source>
</evidence>
<organism evidence="5 6">
    <name type="scientific">Flintibacter hominis</name>
    <dbReference type="NCBI Taxonomy" id="2763048"/>
    <lineage>
        <taxon>Bacteria</taxon>
        <taxon>Bacillati</taxon>
        <taxon>Bacillota</taxon>
        <taxon>Clostridia</taxon>
        <taxon>Eubacteriales</taxon>
        <taxon>Flintibacter</taxon>
    </lineage>
</organism>
<dbReference type="InterPro" id="IPR050570">
    <property type="entry name" value="Cell_wall_metabolism_enzyme"/>
</dbReference>
<dbReference type="PANTHER" id="PTHR21666">
    <property type="entry name" value="PEPTIDASE-RELATED"/>
    <property type="match status" value="1"/>
</dbReference>
<dbReference type="AlphaFoldDB" id="A0A8J6JA65"/>
<dbReference type="InterPro" id="IPR016047">
    <property type="entry name" value="M23ase_b-sheet_dom"/>
</dbReference>
<keyword evidence="1" id="KW-0732">Signal</keyword>
<evidence type="ECO:0000256" key="2">
    <source>
        <dbReference type="SAM" id="MobiDB-lite"/>
    </source>
</evidence>
<dbReference type="RefSeq" id="WP_186852585.1">
    <property type="nucleotide sequence ID" value="NZ_JACOPO010000003.1"/>
</dbReference>
<comment type="caution">
    <text evidence="5">The sequence shown here is derived from an EMBL/GenBank/DDBJ whole genome shotgun (WGS) entry which is preliminary data.</text>
</comment>
<dbReference type="CDD" id="cd12797">
    <property type="entry name" value="M23_peptidase"/>
    <property type="match status" value="1"/>
</dbReference>
<dbReference type="PANTHER" id="PTHR21666:SF289">
    <property type="entry name" value="L-ALA--D-GLU ENDOPEPTIDASE"/>
    <property type="match status" value="1"/>
</dbReference>
<evidence type="ECO:0000313" key="5">
    <source>
        <dbReference type="EMBL" id="MBC5722463.1"/>
    </source>
</evidence>
<evidence type="ECO:0000256" key="1">
    <source>
        <dbReference type="ARBA" id="ARBA00022729"/>
    </source>
</evidence>
<gene>
    <name evidence="5" type="ORF">H8S11_06525</name>
</gene>
<reference evidence="5" key="1">
    <citation type="submission" date="2020-08" db="EMBL/GenBank/DDBJ databases">
        <title>Genome public.</title>
        <authorList>
            <person name="Liu C."/>
            <person name="Sun Q."/>
        </authorList>
    </citation>
    <scope>NUCLEOTIDE SEQUENCE</scope>
    <source>
        <strain evidence="5">NSJ-23</strain>
    </source>
</reference>
<dbReference type="GO" id="GO:0004222">
    <property type="term" value="F:metalloendopeptidase activity"/>
    <property type="evidence" value="ECO:0007669"/>
    <property type="project" value="TreeGrafter"/>
</dbReference>
<keyword evidence="3" id="KW-0472">Membrane</keyword>
<evidence type="ECO:0000313" key="6">
    <source>
        <dbReference type="Proteomes" id="UP000628736"/>
    </source>
</evidence>
<dbReference type="EMBL" id="JACOPO010000003">
    <property type="protein sequence ID" value="MBC5722463.1"/>
    <property type="molecule type" value="Genomic_DNA"/>
</dbReference>
<keyword evidence="3" id="KW-1133">Transmembrane helix</keyword>
<name>A0A8J6JA65_9FIRM</name>
<evidence type="ECO:0000259" key="4">
    <source>
        <dbReference type="Pfam" id="PF01551"/>
    </source>
</evidence>
<proteinExistence type="predicted"/>
<keyword evidence="3" id="KW-0812">Transmembrane</keyword>
<dbReference type="SUPFAM" id="SSF51261">
    <property type="entry name" value="Duplicated hybrid motif"/>
    <property type="match status" value="1"/>
</dbReference>
<feature type="region of interest" description="Disordered" evidence="2">
    <location>
        <begin position="1"/>
        <end position="27"/>
    </location>
</feature>
<protein>
    <submittedName>
        <fullName evidence="5">M23 family metallopeptidase</fullName>
    </submittedName>
</protein>
<feature type="compositionally biased region" description="Basic residues" evidence="2">
    <location>
        <begin position="1"/>
        <end position="12"/>
    </location>
</feature>